<proteinExistence type="inferred from homology"/>
<accession>A0A7J7IQE4</accession>
<dbReference type="OrthoDB" id="70224at2759"/>
<protein>
    <recommendedName>
        <fullName evidence="2">DNA/pantothenate metabolism flavoprotein C-terminal domain-containing protein</fullName>
    </recommendedName>
</protein>
<evidence type="ECO:0000313" key="3">
    <source>
        <dbReference type="EMBL" id="KAF6004767.1"/>
    </source>
</evidence>
<dbReference type="GO" id="GO:0003824">
    <property type="term" value="F:catalytic activity"/>
    <property type="evidence" value="ECO:0007669"/>
    <property type="project" value="UniProtKB-ARBA"/>
</dbReference>
<dbReference type="AlphaFoldDB" id="A0A7J7IQE4"/>
<dbReference type="SUPFAM" id="SSF102645">
    <property type="entry name" value="CoaB-like"/>
    <property type="match status" value="1"/>
</dbReference>
<dbReference type="GO" id="GO:0015937">
    <property type="term" value="P:coenzyme A biosynthetic process"/>
    <property type="evidence" value="ECO:0007669"/>
    <property type="project" value="UniProtKB-ARBA"/>
</dbReference>
<comment type="similarity">
    <text evidence="1">Belongs to the PPC synthetase family.</text>
</comment>
<dbReference type="InterPro" id="IPR007085">
    <property type="entry name" value="DNA/pantothenate-metab_flavo_C"/>
</dbReference>
<dbReference type="Gene3D" id="3.40.50.10300">
    <property type="entry name" value="CoaB-like"/>
    <property type="match status" value="1"/>
</dbReference>
<evidence type="ECO:0000313" key="4">
    <source>
        <dbReference type="Proteomes" id="UP000530660"/>
    </source>
</evidence>
<gene>
    <name evidence="3" type="ORF">F1559_001278</name>
</gene>
<dbReference type="InterPro" id="IPR035929">
    <property type="entry name" value="CoaB-like_sf"/>
</dbReference>
<dbReference type="Pfam" id="PF04127">
    <property type="entry name" value="DFP"/>
    <property type="match status" value="1"/>
</dbReference>
<dbReference type="EMBL" id="VWRR01000002">
    <property type="protein sequence ID" value="KAF6004767.1"/>
    <property type="molecule type" value="Genomic_DNA"/>
</dbReference>
<name>A0A7J7IQE4_9RHOD</name>
<reference evidence="3 4" key="1">
    <citation type="journal article" date="2020" name="J. Phycol.">
        <title>Comparative genome analysis reveals Cyanidiococcus gen. nov., a new extremophilic red algal genus sister to Cyanidioschyzon (Cyanidioschyzonaceae, Rhodophyta).</title>
        <authorList>
            <person name="Liu S.-L."/>
            <person name="Chiang Y.-R."/>
            <person name="Yoon H.S."/>
            <person name="Fu H.-Y."/>
        </authorList>
    </citation>
    <scope>NUCLEOTIDE SEQUENCE [LARGE SCALE GENOMIC DNA]</scope>
    <source>
        <strain evidence="3 4">THAL066</strain>
    </source>
</reference>
<evidence type="ECO:0000256" key="1">
    <source>
        <dbReference type="ARBA" id="ARBA00005703"/>
    </source>
</evidence>
<keyword evidence="4" id="KW-1185">Reference proteome</keyword>
<dbReference type="Proteomes" id="UP000530660">
    <property type="component" value="Unassembled WGS sequence"/>
</dbReference>
<organism evidence="3 4">
    <name type="scientific">Cyanidiococcus yangmingshanensis</name>
    <dbReference type="NCBI Taxonomy" id="2690220"/>
    <lineage>
        <taxon>Eukaryota</taxon>
        <taxon>Rhodophyta</taxon>
        <taxon>Bangiophyceae</taxon>
        <taxon>Cyanidiales</taxon>
        <taxon>Cyanidiaceae</taxon>
        <taxon>Cyanidiococcus</taxon>
    </lineage>
</organism>
<comment type="caution">
    <text evidence="3">The sequence shown here is derived from an EMBL/GenBank/DDBJ whole genome shotgun (WGS) entry which is preliminary data.</text>
</comment>
<sequence>MESSFEAYFTPNLPFQSEIEAFVDLQSKLQRPLAVVASGGTSVPLEQHTVRFLDNFSTGRRGAASAEYLLQTGYAVLFLFRDKSLQPFHRHFEGFAAKPAEFFALSGNGRWELDSALLTSVMETGVLQYRQVREERRYLPVPYCTVYEYVQYLQKVATSCARLGRAVVMYMAAAVSDFYLPFENFFVHKTSSDEDLVLRLQRVPKCLDILHSAWAPEAFLVGFKLETNMDTLLERARQLLERSGAHIVIANTLQERHESVWVVQHDRQERLEKASPEDELERQLVASVVALHRSYWQDNESWNQR</sequence>
<evidence type="ECO:0000259" key="2">
    <source>
        <dbReference type="Pfam" id="PF04127"/>
    </source>
</evidence>
<feature type="domain" description="DNA/pantothenate metabolism flavoprotein C-terminal" evidence="2">
    <location>
        <begin position="161"/>
        <end position="288"/>
    </location>
</feature>